<keyword evidence="2" id="KW-0677">Repeat</keyword>
<dbReference type="HOGENOM" id="CLU_001384_2_0_1"/>
<evidence type="ECO:0000259" key="5">
    <source>
        <dbReference type="Pfam" id="PF22939"/>
    </source>
</evidence>
<dbReference type="Pfam" id="PF24883">
    <property type="entry name" value="NPHP3_N"/>
    <property type="match status" value="1"/>
</dbReference>
<dbReference type="InterPro" id="IPR036322">
    <property type="entry name" value="WD40_repeat_dom_sf"/>
</dbReference>
<sequence>MEHHDYGNLLQEVALLRASFAGEVPIDEAVRNALPEGTKVLGARRFGNLSWSLTAKIDATDCEGRPTPFFLKYVPGAMGQKQLEGEFVGMTELHKAAPHFVVRPVAWGKLKSATPPSHFLLMEFKEFIEGLPDPVQLGERVAAMHKNGSSPTGMFGFPIQTFDGARLQAVGWDPSWTSFFSKLLAEAYRQDTEANGLWPELDVVYSQVQYRLIPRLIGALETEGRRIEPVLIHGDMWDGNVGTESTTGKPWIFDCAAYYAHSEMELGIWRAERHKLKDPVYRDEYLKHMERSEPKEEWDDRNRLYSAKTNLMHSACFRGSPARKLFDLPGRHSPTNAYAAPQCFGKLSSSSSDNVPRRTESTDRGGWLISVQQRSGTAQSKGVTQNEEATGVSPATHWRAISDFLEKKLLLFRKSWRRNGVAYDCHVGPITPSEYSAGQSERVTQETEAYVISNPHIPSIPPENTQIGPPIAGPEIIDRSSDPQGLSLLHTPTGEHAADIIFIHGLGGSSRGTWCKSRRLDTFWPQQWLPNEEGLERSRIFTFGYNAQFRSSDQSSVLGIADFAKDLLYDMLFSRDPEGKAFNLGEVPIIFVVHSMGGLVFKKAYLDAQLDDRYLPVMNSTKAVVFLSTPHRGSDLAPYLRRLLALSFSSTSKQYVAELSGSSLFLRNINEQFRCVANKFRIFSLYETLQSPIGMFSALILEPESATLGYPGEVTRSLNANHYNVCKFESRQDPNFGVVLGALKSLVSASCSTELEPGTRDIEKLRHFLSIPASIDHDFDHFYSRRAEGTCYWILKEAPVYDWLSSASQPEVLVLHGRPGRGKSVIAAFLTQYLREHGAAVQHFFFRGGDETKQTMAALIRSLAFQIAKILPSFRKALSAMADSGSEPKDAEWTATWKVWFVNLLFRMESAPPLYWVIDGLDEASCPQHLFDLLADLQSSKVPIRVLITGRWSQSLVSAFERTRARVPSLVIPIGDYIPDMKLYVEDQLLYNNWGDETTANVVQQILSNANGSFLWVYLIVKELEDCNSELDIERRLLELPSGMDALYQRMEEAIHRIRRTPDKSLARQLLMWAMHARRTLTADELADTLEPEFGRLLDISQVANKLCGHFIAVERDNIRLMHQTAREYLATSFTLPFSLDATVAHAEIFKASISSFMDTRLRSKLERTSPQLLEYRATSWPYHLAATESHEVRDEQLDILTRFFSQHSVLTWIYVLASLNQLAVVIDASRSVHSFIRGERKAEGVSSPLAGRPQELDVLEGWSRDLLKLVGKFGSCLTEEPASIYTSIVPFCPVSSSLYKAFGKQHTGSVTVQGPPDDWDDCLARVSVGAENTASLVCCSWRYIAVLSSANTITVWDCTTFHQVCEMEHGELVSSICFNSEGDRLASYGCQHTKIWSPLTGQLLFSIPNPPDMESLCLQFVEDDAAIIMGSNRGQYVFRCPITSPSLRIWTALEGCYRYGVCPSSVSISPDGSKVAPTYRAQPMVIWSITTAAPLAQLKRPTMSSAGREKTSFVSKVSWHPNGDEILGIFMDGCYFRWSILDGSYQEHTPAPGSWPHDVICSADGLVYALYAPSGNVRLYDYQTSTLIYHLNSEGSPNDFCFSHDGRQFYHARDSHCTIWEPDVLMRPSAADDDPAYSQAMDQGVQQTKLACDTFNDDSSDVLLMCPAPHGHIVGIATDDGAAELFDYVVSERMHIGQALAPVVMQHLAWNEDGDRICYDELGKLNVVQLKDEKGSRQARRVERFKPVFEDRLIKQLLFLPGSTNSLLVSSSSQVQRWSLEPARLEATWDYRPAPASRKWISHPRSSEHLLSVTPLGVSRHLRCNFEEVFSFLWKDGSSPHDGLAEEAPPEASVPQDGANYAIDLTSISEEIDSVFPTFMDGVVLVRVSRRTQARKLRPRFQIFYVGHPSVDDDAISPIHVPESVRQMVDMPLNVLPNGLLVFVDRSFWVCSWKLNSLYMEDDARRHFFIPRDWVPLQGLGLLKVTSTGAILCPRKGRVSVIRGTIDSAVAF</sequence>
<protein>
    <recommendedName>
        <fullName evidence="1">protein-ribulosamine 3-kinase</fullName>
        <ecNumber evidence="1">2.7.1.172</ecNumber>
    </recommendedName>
</protein>
<dbReference type="Proteomes" id="UP000029964">
    <property type="component" value="Unassembled WGS sequence"/>
</dbReference>
<feature type="domain" description="Nephrocystin 3-like N-terminal" evidence="6">
    <location>
        <begin position="789"/>
        <end position="951"/>
    </location>
</feature>
<accession>A0A086THC7</accession>
<evidence type="ECO:0000259" key="6">
    <source>
        <dbReference type="Pfam" id="PF24883"/>
    </source>
</evidence>
<dbReference type="Gene3D" id="3.40.50.1820">
    <property type="entry name" value="alpha/beta hydrolase"/>
    <property type="match status" value="1"/>
</dbReference>
<dbReference type="Gene3D" id="3.40.50.300">
    <property type="entry name" value="P-loop containing nucleotide triphosphate hydrolases"/>
    <property type="match status" value="1"/>
</dbReference>
<dbReference type="SUPFAM" id="SSF50978">
    <property type="entry name" value="WD40 repeat-like"/>
    <property type="match status" value="2"/>
</dbReference>
<keyword evidence="8" id="KW-1185">Reference proteome</keyword>
<evidence type="ECO:0000256" key="2">
    <source>
        <dbReference type="ARBA" id="ARBA00022737"/>
    </source>
</evidence>
<dbReference type="InterPro" id="IPR011009">
    <property type="entry name" value="Kinase-like_dom_sf"/>
</dbReference>
<dbReference type="Gene3D" id="3.90.1200.10">
    <property type="match status" value="1"/>
</dbReference>
<evidence type="ECO:0000313" key="8">
    <source>
        <dbReference type="Proteomes" id="UP000029964"/>
    </source>
</evidence>
<dbReference type="SUPFAM" id="SSF56112">
    <property type="entry name" value="Protein kinase-like (PK-like)"/>
    <property type="match status" value="1"/>
</dbReference>
<dbReference type="Pfam" id="PF03881">
    <property type="entry name" value="Fructosamin_kin"/>
    <property type="match status" value="1"/>
</dbReference>
<dbReference type="InterPro" id="IPR027417">
    <property type="entry name" value="P-loop_NTPase"/>
</dbReference>
<dbReference type="InterPro" id="IPR001680">
    <property type="entry name" value="WD40_rpt"/>
</dbReference>
<dbReference type="EC" id="2.7.1.172" evidence="1"/>
<evidence type="ECO:0000256" key="3">
    <source>
        <dbReference type="ARBA" id="ARBA00048655"/>
    </source>
</evidence>
<dbReference type="Gene3D" id="2.130.10.10">
    <property type="entry name" value="YVTN repeat-like/Quinoprotein amine dehydrogenase"/>
    <property type="match status" value="2"/>
</dbReference>
<reference evidence="8" key="1">
    <citation type="journal article" date="2014" name="Genome Announc.">
        <title>Genome sequence and annotation of Acremonium chrysogenum, producer of the beta-lactam antibiotic cephalosporin C.</title>
        <authorList>
            <person name="Terfehr D."/>
            <person name="Dahlmann T.A."/>
            <person name="Specht T."/>
            <person name="Zadra I."/>
            <person name="Kuernsteiner H."/>
            <person name="Kueck U."/>
        </authorList>
    </citation>
    <scope>NUCLEOTIDE SEQUENCE [LARGE SCALE GENOMIC DNA]</scope>
    <source>
        <strain evidence="8">ATCC 11550 / CBS 779.69 / DSM 880 / IAM 14645 / JCM 23072 / IMI 49137</strain>
    </source>
</reference>
<evidence type="ECO:0000313" key="7">
    <source>
        <dbReference type="EMBL" id="KFH48759.1"/>
    </source>
</evidence>
<evidence type="ECO:0000256" key="4">
    <source>
        <dbReference type="SAM" id="MobiDB-lite"/>
    </source>
</evidence>
<feature type="domain" description="GPI inositol-deacylase winged helix" evidence="5">
    <location>
        <begin position="1063"/>
        <end position="1132"/>
    </location>
</feature>
<comment type="caution">
    <text evidence="7">The sequence shown here is derived from an EMBL/GenBank/DDBJ whole genome shotgun (WGS) entry which is preliminary data.</text>
</comment>
<feature type="compositionally biased region" description="Polar residues" evidence="4">
    <location>
        <begin position="370"/>
        <end position="388"/>
    </location>
</feature>
<dbReference type="InterPro" id="IPR016477">
    <property type="entry name" value="Fructo-/Ketosamine-3-kinase"/>
</dbReference>
<dbReference type="InterPro" id="IPR054471">
    <property type="entry name" value="GPIID_WHD"/>
</dbReference>
<comment type="catalytic activity">
    <reaction evidence="3">
        <text>N(6)-D-ribulosyl-L-lysyl-[protein] + ATP = N(6)-(3-O-phospho-D-ribulosyl)-L-lysyl-[protein] + ADP + H(+)</text>
        <dbReference type="Rhea" id="RHEA:48432"/>
        <dbReference type="Rhea" id="RHEA-COMP:12103"/>
        <dbReference type="Rhea" id="RHEA-COMP:12104"/>
        <dbReference type="ChEBI" id="CHEBI:15378"/>
        <dbReference type="ChEBI" id="CHEBI:30616"/>
        <dbReference type="ChEBI" id="CHEBI:90418"/>
        <dbReference type="ChEBI" id="CHEBI:90420"/>
        <dbReference type="ChEBI" id="CHEBI:456216"/>
        <dbReference type="EC" id="2.7.1.172"/>
    </reaction>
    <physiologicalReaction direction="left-to-right" evidence="3">
        <dbReference type="Rhea" id="RHEA:48433"/>
    </physiologicalReaction>
</comment>
<dbReference type="InterPro" id="IPR029058">
    <property type="entry name" value="AB_hydrolase_fold"/>
</dbReference>
<organism evidence="7 8">
    <name type="scientific">Hapsidospora chrysogenum (strain ATCC 11550 / CBS 779.69 / DSM 880 / IAM 14645 / JCM 23072 / IMI 49137)</name>
    <name type="common">Acremonium chrysogenum</name>
    <dbReference type="NCBI Taxonomy" id="857340"/>
    <lineage>
        <taxon>Eukaryota</taxon>
        <taxon>Fungi</taxon>
        <taxon>Dikarya</taxon>
        <taxon>Ascomycota</taxon>
        <taxon>Pezizomycotina</taxon>
        <taxon>Sordariomycetes</taxon>
        <taxon>Hypocreomycetidae</taxon>
        <taxon>Hypocreales</taxon>
        <taxon>Bionectriaceae</taxon>
        <taxon>Hapsidospora</taxon>
    </lineage>
</organism>
<evidence type="ECO:0000256" key="1">
    <source>
        <dbReference type="ARBA" id="ARBA00011961"/>
    </source>
</evidence>
<dbReference type="SUPFAM" id="SSF53474">
    <property type="entry name" value="alpha/beta-Hydrolases"/>
    <property type="match status" value="1"/>
</dbReference>
<name>A0A086THC7_HAPC1</name>
<dbReference type="PANTHER" id="PTHR10039">
    <property type="entry name" value="AMELOGENIN"/>
    <property type="match status" value="1"/>
</dbReference>
<dbReference type="Pfam" id="PF22939">
    <property type="entry name" value="WHD_GPIID"/>
    <property type="match status" value="1"/>
</dbReference>
<dbReference type="GO" id="GO:0102193">
    <property type="term" value="F:protein-ribulosamine 3-kinase activity"/>
    <property type="evidence" value="ECO:0007669"/>
    <property type="project" value="UniProtKB-EC"/>
</dbReference>
<proteinExistence type="predicted"/>
<feature type="region of interest" description="Disordered" evidence="4">
    <location>
        <begin position="347"/>
        <end position="391"/>
    </location>
</feature>
<gene>
    <name evidence="7" type="ORF">ACRE_003130</name>
</gene>
<dbReference type="InterPro" id="IPR056884">
    <property type="entry name" value="NPHP3-like_N"/>
</dbReference>
<dbReference type="PANTHER" id="PTHR10039:SF16">
    <property type="entry name" value="GPI INOSITOL-DEACYLASE"/>
    <property type="match status" value="1"/>
</dbReference>
<dbReference type="SUPFAM" id="SSF52540">
    <property type="entry name" value="P-loop containing nucleoside triphosphate hydrolases"/>
    <property type="match status" value="1"/>
</dbReference>
<dbReference type="SMART" id="SM00320">
    <property type="entry name" value="WD40"/>
    <property type="match status" value="5"/>
</dbReference>
<dbReference type="InterPro" id="IPR015943">
    <property type="entry name" value="WD40/YVTN_repeat-like_dom_sf"/>
</dbReference>
<dbReference type="EMBL" id="JPKY01000002">
    <property type="protein sequence ID" value="KFH48759.1"/>
    <property type="molecule type" value="Genomic_DNA"/>
</dbReference>
<dbReference type="OrthoDB" id="194358at2759"/>